<keyword evidence="5" id="KW-0132">Cell division</keyword>
<dbReference type="GO" id="GO:0007059">
    <property type="term" value="P:chromosome segregation"/>
    <property type="evidence" value="ECO:0007669"/>
    <property type="project" value="UniProtKB-KW"/>
</dbReference>
<feature type="domain" description="Tyr recombinase" evidence="12">
    <location>
        <begin position="134"/>
        <end position="313"/>
    </location>
</feature>
<comment type="subcellular location">
    <subcellularLocation>
        <location evidence="2">Cytoplasm</location>
    </subcellularLocation>
</comment>
<accession>A0A9D2MJS0</accession>
<dbReference type="InterPro" id="IPR011010">
    <property type="entry name" value="DNA_brk_join_enz"/>
</dbReference>
<comment type="function">
    <text evidence="1">Site-specific tyrosine recombinase, which acts by catalyzing the cutting and rejoining of the recombining DNA molecules.</text>
</comment>
<dbReference type="PROSITE" id="PS51898">
    <property type="entry name" value="TYR_RECOMBINASE"/>
    <property type="match status" value="1"/>
</dbReference>
<keyword evidence="10" id="KW-0131">Cell cycle</keyword>
<dbReference type="GO" id="GO:0005737">
    <property type="term" value="C:cytoplasm"/>
    <property type="evidence" value="ECO:0007669"/>
    <property type="project" value="UniProtKB-SubCell"/>
</dbReference>
<dbReference type="Gene3D" id="1.10.150.130">
    <property type="match status" value="1"/>
</dbReference>
<dbReference type="GO" id="GO:0051301">
    <property type="term" value="P:cell division"/>
    <property type="evidence" value="ECO:0007669"/>
    <property type="project" value="UniProtKB-KW"/>
</dbReference>
<evidence type="ECO:0000256" key="9">
    <source>
        <dbReference type="ARBA" id="ARBA00023172"/>
    </source>
</evidence>
<dbReference type="EMBL" id="DWXN01000012">
    <property type="protein sequence ID" value="HJB75339.1"/>
    <property type="molecule type" value="Genomic_DNA"/>
</dbReference>
<dbReference type="InterPro" id="IPR002104">
    <property type="entry name" value="Integrase_catalytic"/>
</dbReference>
<dbReference type="PANTHER" id="PTHR30349:SF77">
    <property type="entry name" value="TYROSINE RECOMBINASE XERC"/>
    <property type="match status" value="1"/>
</dbReference>
<evidence type="ECO:0000259" key="13">
    <source>
        <dbReference type="PROSITE" id="PS51900"/>
    </source>
</evidence>
<evidence type="ECO:0000259" key="12">
    <source>
        <dbReference type="PROSITE" id="PS51898"/>
    </source>
</evidence>
<evidence type="ECO:0000256" key="10">
    <source>
        <dbReference type="ARBA" id="ARBA00023306"/>
    </source>
</evidence>
<dbReference type="InterPro" id="IPR010998">
    <property type="entry name" value="Integrase_recombinase_N"/>
</dbReference>
<proteinExistence type="inferred from homology"/>
<organism evidence="14 15">
    <name type="scientific">Candidatus Eubacterium faecale</name>
    <dbReference type="NCBI Taxonomy" id="2838568"/>
    <lineage>
        <taxon>Bacteria</taxon>
        <taxon>Bacillati</taxon>
        <taxon>Bacillota</taxon>
        <taxon>Clostridia</taxon>
        <taxon>Eubacteriales</taxon>
        <taxon>Eubacteriaceae</taxon>
        <taxon>Eubacterium</taxon>
    </lineage>
</organism>
<dbReference type="InterPro" id="IPR044068">
    <property type="entry name" value="CB"/>
</dbReference>
<feature type="domain" description="Core-binding (CB)" evidence="13">
    <location>
        <begin position="7"/>
        <end position="112"/>
    </location>
</feature>
<reference evidence="14" key="1">
    <citation type="journal article" date="2021" name="PeerJ">
        <title>Extensive microbial diversity within the chicken gut microbiome revealed by metagenomics and culture.</title>
        <authorList>
            <person name="Gilroy R."/>
            <person name="Ravi A."/>
            <person name="Getino M."/>
            <person name="Pursley I."/>
            <person name="Horton D.L."/>
            <person name="Alikhan N.F."/>
            <person name="Baker D."/>
            <person name="Gharbi K."/>
            <person name="Hall N."/>
            <person name="Watson M."/>
            <person name="Adriaenssens E.M."/>
            <person name="Foster-Nyarko E."/>
            <person name="Jarju S."/>
            <person name="Secka A."/>
            <person name="Antonio M."/>
            <person name="Oren A."/>
            <person name="Chaudhuri R.R."/>
            <person name="La Ragione R."/>
            <person name="Hildebrand F."/>
            <person name="Pallen M.J."/>
        </authorList>
    </citation>
    <scope>NUCLEOTIDE SEQUENCE</scope>
    <source>
        <strain evidence="14">CHK188-16595</strain>
    </source>
</reference>
<dbReference type="GO" id="GO:0015074">
    <property type="term" value="P:DNA integration"/>
    <property type="evidence" value="ECO:0007669"/>
    <property type="project" value="UniProtKB-KW"/>
</dbReference>
<dbReference type="SUPFAM" id="SSF56349">
    <property type="entry name" value="DNA breaking-rejoining enzymes"/>
    <property type="match status" value="1"/>
</dbReference>
<dbReference type="AlphaFoldDB" id="A0A9D2MJS0"/>
<evidence type="ECO:0000256" key="7">
    <source>
        <dbReference type="ARBA" id="ARBA00022908"/>
    </source>
</evidence>
<dbReference type="PROSITE" id="PS51900">
    <property type="entry name" value="CB"/>
    <property type="match status" value="1"/>
</dbReference>
<dbReference type="Gene3D" id="1.10.443.10">
    <property type="entry name" value="Intergrase catalytic core"/>
    <property type="match status" value="1"/>
</dbReference>
<dbReference type="Pfam" id="PF00589">
    <property type="entry name" value="Phage_integrase"/>
    <property type="match status" value="1"/>
</dbReference>
<name>A0A9D2MJS0_9FIRM</name>
<dbReference type="InterPro" id="IPR050090">
    <property type="entry name" value="Tyrosine_recombinase_XerCD"/>
</dbReference>
<comment type="caution">
    <text evidence="14">The sequence shown here is derived from an EMBL/GenBank/DDBJ whole genome shotgun (WGS) entry which is preliminary data.</text>
</comment>
<evidence type="ECO:0000256" key="6">
    <source>
        <dbReference type="ARBA" id="ARBA00022829"/>
    </source>
</evidence>
<evidence type="ECO:0000256" key="1">
    <source>
        <dbReference type="ARBA" id="ARBA00003283"/>
    </source>
</evidence>
<keyword evidence="7" id="KW-0229">DNA integration</keyword>
<evidence type="ECO:0000256" key="8">
    <source>
        <dbReference type="ARBA" id="ARBA00023125"/>
    </source>
</evidence>
<keyword evidence="8 11" id="KW-0238">DNA-binding</keyword>
<keyword evidence="4" id="KW-0963">Cytoplasm</keyword>
<dbReference type="InterPro" id="IPR013762">
    <property type="entry name" value="Integrase-like_cat_sf"/>
</dbReference>
<reference evidence="14" key="2">
    <citation type="submission" date="2021-04" db="EMBL/GenBank/DDBJ databases">
        <authorList>
            <person name="Gilroy R."/>
        </authorList>
    </citation>
    <scope>NUCLEOTIDE SEQUENCE</scope>
    <source>
        <strain evidence="14">CHK188-16595</strain>
    </source>
</reference>
<evidence type="ECO:0000256" key="5">
    <source>
        <dbReference type="ARBA" id="ARBA00022618"/>
    </source>
</evidence>
<dbReference type="Pfam" id="PF02899">
    <property type="entry name" value="Phage_int_SAM_1"/>
    <property type="match status" value="1"/>
</dbReference>
<keyword evidence="9" id="KW-0233">DNA recombination</keyword>
<dbReference type="Proteomes" id="UP000823877">
    <property type="component" value="Unassembled WGS sequence"/>
</dbReference>
<evidence type="ECO:0000313" key="14">
    <source>
        <dbReference type="EMBL" id="HJB75339.1"/>
    </source>
</evidence>
<comment type="similarity">
    <text evidence="3">Belongs to the 'phage' integrase family.</text>
</comment>
<dbReference type="InterPro" id="IPR004107">
    <property type="entry name" value="Integrase_SAM-like_N"/>
</dbReference>
<keyword evidence="6" id="KW-0159">Chromosome partition</keyword>
<dbReference type="GO" id="GO:0006310">
    <property type="term" value="P:DNA recombination"/>
    <property type="evidence" value="ECO:0007669"/>
    <property type="project" value="UniProtKB-KW"/>
</dbReference>
<evidence type="ECO:0000256" key="3">
    <source>
        <dbReference type="ARBA" id="ARBA00008857"/>
    </source>
</evidence>
<evidence type="ECO:0000313" key="15">
    <source>
        <dbReference type="Proteomes" id="UP000823877"/>
    </source>
</evidence>
<dbReference type="PANTHER" id="PTHR30349">
    <property type="entry name" value="PHAGE INTEGRASE-RELATED"/>
    <property type="match status" value="1"/>
</dbReference>
<dbReference type="GO" id="GO:0003677">
    <property type="term" value="F:DNA binding"/>
    <property type="evidence" value="ECO:0007669"/>
    <property type="project" value="UniProtKB-UniRule"/>
</dbReference>
<gene>
    <name evidence="14" type="ORF">IAA37_06655</name>
</gene>
<protein>
    <submittedName>
        <fullName evidence="14">Tyrosine-type recombinase/integrase</fullName>
    </submittedName>
</protein>
<evidence type="ECO:0000256" key="11">
    <source>
        <dbReference type="PROSITE-ProRule" id="PRU01248"/>
    </source>
</evidence>
<sequence>MRKEEFTALPLLVQQYLLYLEAIKGHSELSVLEYASDLRTFFRFMAKYKGMVSVDAPDEEIDISPIGIDFIKKITLNDAYSYLIYLKNERKNNETTRARRVISIRRFFIYLTDNLGLLESNPMKNLDIPKTKKSLPKYLTLEESEKLLSVIDGPYKERDYAIITLFLNCGMRLAELVSIDYNDIKDDGSLVITGKGNKERVIYLNNACIKAIADYMKKRPNDGVKDKALFLSSRNKRISPKTVQHIVYTNLDKAGLGDRGLSVHKLRHTAATLMYQYGNVDLLLLKEVLGHENLGTTEIYTHTTADAAKKAIASNPLNNESKK</sequence>
<evidence type="ECO:0000256" key="4">
    <source>
        <dbReference type="ARBA" id="ARBA00022490"/>
    </source>
</evidence>
<evidence type="ECO:0000256" key="2">
    <source>
        <dbReference type="ARBA" id="ARBA00004496"/>
    </source>
</evidence>